<organism evidence="1 2">
    <name type="scientific">Enterobacter agglomerans</name>
    <name type="common">Erwinia herbicola</name>
    <name type="synonym">Pantoea agglomerans</name>
    <dbReference type="NCBI Taxonomy" id="549"/>
    <lineage>
        <taxon>Bacteria</taxon>
        <taxon>Pseudomonadati</taxon>
        <taxon>Pseudomonadota</taxon>
        <taxon>Gammaproteobacteria</taxon>
        <taxon>Enterobacterales</taxon>
        <taxon>Erwiniaceae</taxon>
        <taxon>Pantoea</taxon>
        <taxon>Pantoea agglomerans group</taxon>
    </lineage>
</organism>
<name>A0A7X2SYL8_ENTAG</name>
<reference evidence="1 2" key="1">
    <citation type="submission" date="2019-11" db="EMBL/GenBank/DDBJ databases">
        <title>Draft Genome Sequence of Plant Growth-Promoting Rhizosphere-Associated Bacteria.</title>
        <authorList>
            <person name="Vasilyev I.Y."/>
            <person name="Radchenko V."/>
            <person name="Ilnitskaya E.V."/>
        </authorList>
    </citation>
    <scope>NUCLEOTIDE SEQUENCE [LARGE SCALE GENOMIC DNA]</scope>
    <source>
        <strain evidence="1 2">VRA_MhP_f</strain>
    </source>
</reference>
<evidence type="ECO:0000313" key="1">
    <source>
        <dbReference type="EMBL" id="MSE18511.1"/>
    </source>
</evidence>
<sequence>SSGSSILVGPLFGSSGPSAVTVGNTAPAAAYSAAPAPAPAAAPAPKARAEPIMSDTESYFNQKIRQAVNSGNIDKALKLLDEAERLGSTSARQTFISSVKGKG</sequence>
<dbReference type="AlphaFoldDB" id="A0A7X2SYL8"/>
<dbReference type="EMBL" id="WKLC01001873">
    <property type="protein sequence ID" value="MSE18511.1"/>
    <property type="molecule type" value="Genomic_DNA"/>
</dbReference>
<proteinExistence type="predicted"/>
<protein>
    <submittedName>
        <fullName evidence="1">Maltose operon protein MalM</fullName>
    </submittedName>
</protein>
<dbReference type="Proteomes" id="UP000461948">
    <property type="component" value="Unassembled WGS sequence"/>
</dbReference>
<comment type="caution">
    <text evidence="1">The sequence shown here is derived from an EMBL/GenBank/DDBJ whole genome shotgun (WGS) entry which is preliminary data.</text>
</comment>
<gene>
    <name evidence="1" type="ORF">GKC49_26510</name>
</gene>
<accession>A0A7X2SYL8</accession>
<feature type="non-terminal residue" evidence="1">
    <location>
        <position position="1"/>
    </location>
</feature>
<evidence type="ECO:0000313" key="2">
    <source>
        <dbReference type="Proteomes" id="UP000461948"/>
    </source>
</evidence>